<feature type="compositionally biased region" description="Acidic residues" evidence="1">
    <location>
        <begin position="12"/>
        <end position="23"/>
    </location>
</feature>
<feature type="region of interest" description="Disordered" evidence="1">
    <location>
        <begin position="591"/>
        <end position="632"/>
    </location>
</feature>
<accession>A0A4P9ZSP5</accession>
<evidence type="ECO:0000256" key="1">
    <source>
        <dbReference type="SAM" id="MobiDB-lite"/>
    </source>
</evidence>
<feature type="compositionally biased region" description="Polar residues" evidence="1">
    <location>
        <begin position="447"/>
        <end position="456"/>
    </location>
</feature>
<name>A0A4P9ZSP5_9FUNG</name>
<reference evidence="3" key="1">
    <citation type="journal article" date="2018" name="Nat. Microbiol.">
        <title>Leveraging single-cell genomics to expand the fungal tree of life.</title>
        <authorList>
            <person name="Ahrendt S.R."/>
            <person name="Quandt C.A."/>
            <person name="Ciobanu D."/>
            <person name="Clum A."/>
            <person name="Salamov A."/>
            <person name="Andreopoulos B."/>
            <person name="Cheng J.F."/>
            <person name="Woyke T."/>
            <person name="Pelin A."/>
            <person name="Henrissat B."/>
            <person name="Reynolds N.K."/>
            <person name="Benny G.L."/>
            <person name="Smith M.E."/>
            <person name="James T.Y."/>
            <person name="Grigoriev I.V."/>
        </authorList>
    </citation>
    <scope>NUCLEOTIDE SEQUENCE [LARGE SCALE GENOMIC DNA]</scope>
    <source>
        <strain evidence="3">RSA 468</strain>
    </source>
</reference>
<feature type="compositionally biased region" description="Low complexity" evidence="1">
    <location>
        <begin position="426"/>
        <end position="446"/>
    </location>
</feature>
<proteinExistence type="predicted"/>
<protein>
    <submittedName>
        <fullName evidence="2">Uncharacterized protein</fullName>
    </submittedName>
</protein>
<feature type="region of interest" description="Disordered" evidence="1">
    <location>
        <begin position="203"/>
        <end position="305"/>
    </location>
</feature>
<feature type="compositionally biased region" description="Low complexity" evidence="1">
    <location>
        <begin position="593"/>
        <end position="632"/>
    </location>
</feature>
<feature type="compositionally biased region" description="Pro residues" evidence="1">
    <location>
        <begin position="480"/>
        <end position="493"/>
    </location>
</feature>
<feature type="region of interest" description="Disordered" evidence="1">
    <location>
        <begin position="365"/>
        <end position="561"/>
    </location>
</feature>
<evidence type="ECO:0000313" key="3">
    <source>
        <dbReference type="Proteomes" id="UP000268162"/>
    </source>
</evidence>
<feature type="region of interest" description="Disordered" evidence="1">
    <location>
        <begin position="54"/>
        <end position="109"/>
    </location>
</feature>
<sequence>MIVSNPPPSFLNDEDSDSLGDDEWLYSPDKSFTATRNIEPVEWLRLSDHEDLGQEDMDNCSSRAPSRVGTIGDGADIGDTMSVITTATSSTTGSGESSNGRPGSVCTSGSFREPTMIQRFLQAKQRYSVDHDDRDADTRSVVSGRESIMSYFDEPGSVVALSDHQDYHLPKWKYNGPTTSVDEAIKKSNDKYADYLNSWQTHQHPYQSGLSPEKPLGSPGLSNRDSMRERLRLKPSDVARWSSGANPNGSPSILPRHPSTQSLPGALLLNRSPVSPSAPGAGLGLGVGKGKGSGDGSGTLGRSRNRTPQLAATLGARKAAPASPTISTVLTKVDKATANRATLPARLRNISGFHDGRLVSMRESDAAGSFTPSTATPGLRRQSIGGGPRPVLSRTLSAQPPPTDLNPYGSLPAFLARRPPQNRRGSLSSVLTPPLSPITLGTTTTTHSNHYSTIPSPLSPRDRSMTPGRTLYNSRSPSSTSPPPQQYQPPTPQTPLARVASSTLRPRASSLSMRSPPPVRTKKSNDSIRSTTSIRSVATTASSRQRVNHTTSNGGGSVTSGVRTRNQLGATGQGIGGGGLSTTLNQLGRRTSRAVSTTTDVATAVTTRTPVAATGRSIPRPSPTSPRSGHAY</sequence>
<feature type="compositionally biased region" description="Basic and acidic residues" evidence="1">
    <location>
        <begin position="225"/>
        <end position="237"/>
    </location>
</feature>
<organism evidence="2 3">
    <name type="scientific">Dimargaris cristalligena</name>
    <dbReference type="NCBI Taxonomy" id="215637"/>
    <lineage>
        <taxon>Eukaryota</taxon>
        <taxon>Fungi</taxon>
        <taxon>Fungi incertae sedis</taxon>
        <taxon>Zoopagomycota</taxon>
        <taxon>Kickxellomycotina</taxon>
        <taxon>Dimargaritomycetes</taxon>
        <taxon>Dimargaritales</taxon>
        <taxon>Dimargaritaceae</taxon>
        <taxon>Dimargaris</taxon>
    </lineage>
</organism>
<feature type="compositionally biased region" description="Polar residues" evidence="1">
    <location>
        <begin position="500"/>
        <end position="513"/>
    </location>
</feature>
<dbReference type="AlphaFoldDB" id="A0A4P9ZSP5"/>
<gene>
    <name evidence="2" type="ORF">BJ085DRAFT_38421</name>
</gene>
<feature type="region of interest" description="Disordered" evidence="1">
    <location>
        <begin position="1"/>
        <end position="23"/>
    </location>
</feature>
<dbReference type="Proteomes" id="UP000268162">
    <property type="component" value="Unassembled WGS sequence"/>
</dbReference>
<evidence type="ECO:0000313" key="2">
    <source>
        <dbReference type="EMBL" id="RKP36513.1"/>
    </source>
</evidence>
<keyword evidence="3" id="KW-1185">Reference proteome</keyword>
<feature type="compositionally biased region" description="Gly residues" evidence="1">
    <location>
        <begin position="281"/>
        <end position="299"/>
    </location>
</feature>
<feature type="compositionally biased region" description="Polar residues" evidence="1">
    <location>
        <begin position="527"/>
        <end position="549"/>
    </location>
</feature>
<dbReference type="EMBL" id="ML002641">
    <property type="protein sequence ID" value="RKP36513.1"/>
    <property type="molecule type" value="Genomic_DNA"/>
</dbReference>
<feature type="compositionally biased region" description="Low complexity" evidence="1">
    <location>
        <begin position="69"/>
        <end position="100"/>
    </location>
</feature>